<gene>
    <name evidence="2" type="ORF">GGQ68_002059</name>
</gene>
<dbReference type="Gene3D" id="3.40.190.10">
    <property type="entry name" value="Periplasmic binding protein-like II"/>
    <property type="match status" value="2"/>
</dbReference>
<keyword evidence="3" id="KW-1185">Reference proteome</keyword>
<sequence>MSMIKRAIFAAAACFGVGTVGVSAEETCGGLYRVKSGDSLSMIADRLYKDVGQWSAIYRTNLEVIPSPDAIRVGQTYRMPCINGLPTGLEGGTPLAEVTAPQRTAPTQVQAQRARAEAERRQGVDVRLLAGDDFKPFTNRLQMSSGMITDLVNRAFVANDDTGQHKFYWINDRSVHLDPMLSEGMVDLAFPWRKPDCAAHPDSTLCTDFVYSEPMFEMLVVLFTAKGSGVRYTSEGDLDGLRICSPLGHTTATRQGGSAGYLAQAGARLQQPASAEDCFMRLVSGQADGVAMNEFTGRVVLKEMGLKDAVELQLSRPLAIESLHAVAHRNNPRAEDLIAAFDDGLATLRDNGAYLKVIDTHMSSIWAGL</sequence>
<feature type="domain" description="LysM" evidence="1">
    <location>
        <begin position="30"/>
        <end position="79"/>
    </location>
</feature>
<evidence type="ECO:0000313" key="3">
    <source>
        <dbReference type="Proteomes" id="UP000541426"/>
    </source>
</evidence>
<protein>
    <submittedName>
        <fullName evidence="2">Polar amino acid transport system substrate-binding protein</fullName>
    </submittedName>
</protein>
<evidence type="ECO:0000313" key="2">
    <source>
        <dbReference type="EMBL" id="MBB3985726.1"/>
    </source>
</evidence>
<dbReference type="PROSITE" id="PS51782">
    <property type="entry name" value="LYSM"/>
    <property type="match status" value="1"/>
</dbReference>
<dbReference type="SMART" id="SM00257">
    <property type="entry name" value="LysM"/>
    <property type="match status" value="1"/>
</dbReference>
<dbReference type="AlphaFoldDB" id="A0A7W6GRU3"/>
<dbReference type="CDD" id="cd00118">
    <property type="entry name" value="LysM"/>
    <property type="match status" value="1"/>
</dbReference>
<dbReference type="InterPro" id="IPR018392">
    <property type="entry name" value="LysM"/>
</dbReference>
<proteinExistence type="predicted"/>
<comment type="caution">
    <text evidence="2">The sequence shown here is derived from an EMBL/GenBank/DDBJ whole genome shotgun (WGS) entry which is preliminary data.</text>
</comment>
<organism evidence="2 3">
    <name type="scientific">Sagittula marina</name>
    <dbReference type="NCBI Taxonomy" id="943940"/>
    <lineage>
        <taxon>Bacteria</taxon>
        <taxon>Pseudomonadati</taxon>
        <taxon>Pseudomonadota</taxon>
        <taxon>Alphaproteobacteria</taxon>
        <taxon>Rhodobacterales</taxon>
        <taxon>Roseobacteraceae</taxon>
        <taxon>Sagittula</taxon>
    </lineage>
</organism>
<dbReference type="RefSeq" id="WP_344716859.1">
    <property type="nucleotide sequence ID" value="NZ_BAABBZ010000018.1"/>
</dbReference>
<evidence type="ECO:0000259" key="1">
    <source>
        <dbReference type="PROSITE" id="PS51782"/>
    </source>
</evidence>
<dbReference type="EMBL" id="JACIEJ010000004">
    <property type="protein sequence ID" value="MBB3985726.1"/>
    <property type="molecule type" value="Genomic_DNA"/>
</dbReference>
<dbReference type="Gene3D" id="3.10.350.10">
    <property type="entry name" value="LysM domain"/>
    <property type="match status" value="1"/>
</dbReference>
<dbReference type="SUPFAM" id="SSF53850">
    <property type="entry name" value="Periplasmic binding protein-like II"/>
    <property type="match status" value="1"/>
</dbReference>
<dbReference type="Proteomes" id="UP000541426">
    <property type="component" value="Unassembled WGS sequence"/>
</dbReference>
<reference evidence="2 3" key="1">
    <citation type="submission" date="2020-08" db="EMBL/GenBank/DDBJ databases">
        <title>Genomic Encyclopedia of Type Strains, Phase IV (KMG-IV): sequencing the most valuable type-strain genomes for metagenomic binning, comparative biology and taxonomic classification.</title>
        <authorList>
            <person name="Goeker M."/>
        </authorList>
    </citation>
    <scope>NUCLEOTIDE SEQUENCE [LARGE SCALE GENOMIC DNA]</scope>
    <source>
        <strain evidence="2 3">DSM 102235</strain>
    </source>
</reference>
<accession>A0A7W6GRU3</accession>
<dbReference type="Pfam" id="PF01476">
    <property type="entry name" value="LysM"/>
    <property type="match status" value="1"/>
</dbReference>
<name>A0A7W6GRU3_9RHOB</name>
<dbReference type="InterPro" id="IPR036779">
    <property type="entry name" value="LysM_dom_sf"/>
</dbReference>